<accession>A0A5B7EPK5</accession>
<feature type="region of interest" description="Disordered" evidence="1">
    <location>
        <begin position="1"/>
        <end position="20"/>
    </location>
</feature>
<reference evidence="2 3" key="1">
    <citation type="submission" date="2019-05" db="EMBL/GenBank/DDBJ databases">
        <title>Another draft genome of Portunus trituberculatus and its Hox gene families provides insights of decapod evolution.</title>
        <authorList>
            <person name="Jeong J.-H."/>
            <person name="Song I."/>
            <person name="Kim S."/>
            <person name="Choi T."/>
            <person name="Kim D."/>
            <person name="Ryu S."/>
            <person name="Kim W."/>
        </authorList>
    </citation>
    <scope>NUCLEOTIDE SEQUENCE [LARGE SCALE GENOMIC DNA]</scope>
    <source>
        <tissue evidence="2">Muscle</tissue>
    </source>
</reference>
<evidence type="ECO:0000313" key="2">
    <source>
        <dbReference type="EMBL" id="MPC35335.1"/>
    </source>
</evidence>
<gene>
    <name evidence="2" type="ORF">E2C01_028756</name>
</gene>
<proteinExistence type="predicted"/>
<dbReference type="EMBL" id="VSRR010003250">
    <property type="protein sequence ID" value="MPC35335.1"/>
    <property type="molecule type" value="Genomic_DNA"/>
</dbReference>
<dbReference type="Proteomes" id="UP000324222">
    <property type="component" value="Unassembled WGS sequence"/>
</dbReference>
<dbReference type="AlphaFoldDB" id="A0A5B7EPK5"/>
<evidence type="ECO:0000256" key="1">
    <source>
        <dbReference type="SAM" id="MobiDB-lite"/>
    </source>
</evidence>
<name>A0A5B7EPK5_PORTR</name>
<evidence type="ECO:0000313" key="3">
    <source>
        <dbReference type="Proteomes" id="UP000324222"/>
    </source>
</evidence>
<feature type="compositionally biased region" description="Polar residues" evidence="1">
    <location>
        <begin position="10"/>
        <end position="20"/>
    </location>
</feature>
<organism evidence="2 3">
    <name type="scientific">Portunus trituberculatus</name>
    <name type="common">Swimming crab</name>
    <name type="synonym">Neptunus trituberculatus</name>
    <dbReference type="NCBI Taxonomy" id="210409"/>
    <lineage>
        <taxon>Eukaryota</taxon>
        <taxon>Metazoa</taxon>
        <taxon>Ecdysozoa</taxon>
        <taxon>Arthropoda</taxon>
        <taxon>Crustacea</taxon>
        <taxon>Multicrustacea</taxon>
        <taxon>Malacostraca</taxon>
        <taxon>Eumalacostraca</taxon>
        <taxon>Eucarida</taxon>
        <taxon>Decapoda</taxon>
        <taxon>Pleocyemata</taxon>
        <taxon>Brachyura</taxon>
        <taxon>Eubrachyura</taxon>
        <taxon>Portunoidea</taxon>
        <taxon>Portunidae</taxon>
        <taxon>Portuninae</taxon>
        <taxon>Portunus</taxon>
    </lineage>
</organism>
<comment type="caution">
    <text evidence="2">The sequence shown here is derived from an EMBL/GenBank/DDBJ whole genome shotgun (WGS) entry which is preliminary data.</text>
</comment>
<protein>
    <submittedName>
        <fullName evidence="2">Uncharacterized protein</fullName>
    </submittedName>
</protein>
<keyword evidence="3" id="KW-1185">Reference proteome</keyword>
<sequence length="120" mass="13519">MFKSYALPTKQGTGHCSPSSHNRLYPRSLITLSSYPSLSPPPHHLPYPAAHVSFPPLTRPSRRSSLIGSRDYYLEGFPKWWRERGSLTCTHANTHSAPLRYIANLNPPRACRGHEGAWVL</sequence>